<feature type="transmembrane region" description="Helical" evidence="8">
    <location>
        <begin position="9"/>
        <end position="35"/>
    </location>
</feature>
<dbReference type="PANTHER" id="PTHR33908:SF11">
    <property type="entry name" value="MEMBRANE PROTEIN"/>
    <property type="match status" value="1"/>
</dbReference>
<dbReference type="GO" id="GO:0009103">
    <property type="term" value="P:lipopolysaccharide biosynthetic process"/>
    <property type="evidence" value="ECO:0007669"/>
    <property type="project" value="UniProtKB-ARBA"/>
</dbReference>
<dbReference type="Proteomes" id="UP000051557">
    <property type="component" value="Unassembled WGS sequence"/>
</dbReference>
<feature type="domain" description="Glycosyltransferase RgtA/B/C/D-like" evidence="9">
    <location>
        <begin position="3"/>
        <end position="106"/>
    </location>
</feature>
<feature type="transmembrane region" description="Helical" evidence="8">
    <location>
        <begin position="89"/>
        <end position="119"/>
    </location>
</feature>
<dbReference type="GO" id="GO:0016763">
    <property type="term" value="F:pentosyltransferase activity"/>
    <property type="evidence" value="ECO:0007669"/>
    <property type="project" value="TreeGrafter"/>
</dbReference>
<dbReference type="Pfam" id="PF13231">
    <property type="entry name" value="PMT_2"/>
    <property type="match status" value="1"/>
</dbReference>
<evidence type="ECO:0000259" key="9">
    <source>
        <dbReference type="Pfam" id="PF13231"/>
    </source>
</evidence>
<reference evidence="10 11" key="1">
    <citation type="submission" date="2015-10" db="EMBL/GenBank/DDBJ databases">
        <title>Metagenome-Assembled Genomes uncover a global brackish microbiome.</title>
        <authorList>
            <person name="Hugerth L.W."/>
            <person name="Larsson J."/>
            <person name="Alneberg J."/>
            <person name="Lindh M.V."/>
            <person name="Legrand C."/>
            <person name="Pinhassi J."/>
            <person name="Andersson A.F."/>
        </authorList>
    </citation>
    <scope>NUCLEOTIDE SEQUENCE [LARGE SCALE GENOMIC DNA]</scope>
    <source>
        <strain evidence="10">BACL9 MAG-120820-bin42</strain>
    </source>
</reference>
<keyword evidence="4" id="KW-0808">Transferase</keyword>
<evidence type="ECO:0000256" key="8">
    <source>
        <dbReference type="SAM" id="Phobius"/>
    </source>
</evidence>
<keyword evidence="7 8" id="KW-0472">Membrane</keyword>
<feature type="transmembrane region" description="Helical" evidence="8">
    <location>
        <begin position="227"/>
        <end position="247"/>
    </location>
</feature>
<evidence type="ECO:0000256" key="2">
    <source>
        <dbReference type="ARBA" id="ARBA00022475"/>
    </source>
</evidence>
<dbReference type="InterPro" id="IPR050297">
    <property type="entry name" value="LipidA_mod_glycosyltrf_83"/>
</dbReference>
<evidence type="ECO:0000256" key="7">
    <source>
        <dbReference type="ARBA" id="ARBA00023136"/>
    </source>
</evidence>
<gene>
    <name evidence="10" type="ORF">ABS32_06425</name>
</gene>
<evidence type="ECO:0000313" key="10">
    <source>
        <dbReference type="EMBL" id="KRP31683.1"/>
    </source>
</evidence>
<evidence type="ECO:0000256" key="6">
    <source>
        <dbReference type="ARBA" id="ARBA00022989"/>
    </source>
</evidence>
<keyword evidence="5 8" id="KW-0812">Transmembrane</keyword>
<comment type="caution">
    <text evidence="10">The sequence shown here is derived from an EMBL/GenBank/DDBJ whole genome shotgun (WGS) entry which is preliminary data.</text>
</comment>
<feature type="transmembrane region" description="Helical" evidence="8">
    <location>
        <begin position="139"/>
        <end position="161"/>
    </location>
</feature>
<dbReference type="AlphaFoldDB" id="A0A0R2XB84"/>
<keyword evidence="6 8" id="KW-1133">Transmembrane helix</keyword>
<feature type="transmembrane region" description="Helical" evidence="8">
    <location>
        <begin position="196"/>
        <end position="215"/>
    </location>
</feature>
<evidence type="ECO:0000256" key="3">
    <source>
        <dbReference type="ARBA" id="ARBA00022676"/>
    </source>
</evidence>
<feature type="transmembrane region" description="Helical" evidence="8">
    <location>
        <begin position="173"/>
        <end position="190"/>
    </location>
</feature>
<dbReference type="InterPro" id="IPR038731">
    <property type="entry name" value="RgtA/B/C-like"/>
</dbReference>
<keyword evidence="2" id="KW-1003">Cell membrane</keyword>
<keyword evidence="3" id="KW-0328">Glycosyltransferase</keyword>
<evidence type="ECO:0000313" key="11">
    <source>
        <dbReference type="Proteomes" id="UP000051557"/>
    </source>
</evidence>
<comment type="subcellular location">
    <subcellularLocation>
        <location evidence="1">Cell membrane</location>
        <topology evidence="1">Multi-pass membrane protein</topology>
    </subcellularLocation>
</comment>
<evidence type="ECO:0000256" key="4">
    <source>
        <dbReference type="ARBA" id="ARBA00022679"/>
    </source>
</evidence>
<dbReference type="GO" id="GO:0005886">
    <property type="term" value="C:plasma membrane"/>
    <property type="evidence" value="ECO:0007669"/>
    <property type="project" value="UniProtKB-SubCell"/>
</dbReference>
<dbReference type="EMBL" id="LIDM01000275">
    <property type="protein sequence ID" value="KRP31683.1"/>
    <property type="molecule type" value="Genomic_DNA"/>
</dbReference>
<protein>
    <recommendedName>
        <fullName evidence="9">Glycosyltransferase RgtA/B/C/D-like domain-containing protein</fullName>
    </recommendedName>
</protein>
<proteinExistence type="predicted"/>
<organism evidence="10 11">
    <name type="scientific">Verrucomicrobia subdivision 6 bacterium BACL9 MAG-120820-bin42</name>
    <dbReference type="NCBI Taxonomy" id="1655634"/>
    <lineage>
        <taxon>Bacteria</taxon>
        <taxon>Pseudomonadati</taxon>
        <taxon>Verrucomicrobiota</taxon>
        <taxon>Verrucomicrobiia</taxon>
        <taxon>Verrucomicrobiales</taxon>
        <taxon>Verrucomicrobia subdivision 6</taxon>
    </lineage>
</organism>
<evidence type="ECO:0000256" key="1">
    <source>
        <dbReference type="ARBA" id="ARBA00004651"/>
    </source>
</evidence>
<dbReference type="PANTHER" id="PTHR33908">
    <property type="entry name" value="MANNOSYLTRANSFERASE YKCB-RELATED"/>
    <property type="match status" value="1"/>
</dbReference>
<feature type="transmembrane region" description="Helical" evidence="8">
    <location>
        <begin position="55"/>
        <end position="77"/>
    </location>
</feature>
<sequence>MVAASVMPLFAIGSILMTIDPLSVFFWVAAALSFWSGVQTDQKRWWMLTGLWIGLGFQAKYTNAAELISFALFLLFVPEKRRLLLSGKMFLLLGTFAILALPIVFWNAFYGWITAMHLFEGGDLDRGFKVNWGKFAGFWLLQAIVVSPVLFLMMLAGAIRPAETKTAHEGKKYLLTLFWPLFLVYAWISLNKTANGNWTAPALVAGLILGAGWAVPKWSEGGKVWRGVLLAGLLIGLVETALLHDFLPIHFKNNPLDRAKGWGDLAGEAQKVRQEIGADFVIADEYQTASLLSFYLPDRPRAFTPDWPQIMTQYSIWPSYREKFPGGSTGLYVAEQPNPLPPIARDFESVRVVRTYRRSSWGKPTGPTFHFYECKGLKSGQPTTWQDRLEYTRKSR</sequence>
<name>A0A0R2XB84_9BACT</name>
<accession>A0A0R2XB84</accession>
<evidence type="ECO:0000256" key="5">
    <source>
        <dbReference type="ARBA" id="ARBA00022692"/>
    </source>
</evidence>